<sequence length="406" mass="45424">MVTMISLNNAKPAPTLDDLIGIGHCKIGFYKALQHKVEELEQANQELLINRKKMQLILDGITDLMLVLSEDYIIQQTNHVAAEWYPDTDVIGSPCYQILRKRTTPCPECPVQLAITEQRIVKDLCSFTIDSHLKYYEMIASPMPKDSNGLRRVLLFKRDVTLEKRYQVKYAQSEKMATVGTLAAGIAHEINNPLTSISGFAQGLQRRVNKLVGRVEDELVADFDEYTETIITECLRCRDIVKTLLTFSRPLESTRSIVRLNQCVGDILFILQHHLKDQQNISVKTTLDPNLPVILGDESQLKQVIINLVINAFDAMKDGGEIEIITRKGMDNTVKLIFKDTGSGIAEEILEKIFDPFFTTKQVGQGTGIGLSTCYGIVSNHQGTITALNNQEKGASFTVLLPEAIL</sequence>
<keyword evidence="7" id="KW-0067">ATP-binding</keyword>
<dbReference type="GO" id="GO:0005524">
    <property type="term" value="F:ATP binding"/>
    <property type="evidence" value="ECO:0007669"/>
    <property type="project" value="UniProtKB-KW"/>
</dbReference>
<dbReference type="Gene3D" id="3.30.565.10">
    <property type="entry name" value="Histidine kinase-like ATPase, C-terminal domain"/>
    <property type="match status" value="1"/>
</dbReference>
<dbReference type="CDD" id="cd00082">
    <property type="entry name" value="HisKA"/>
    <property type="match status" value="1"/>
</dbReference>
<dbReference type="EMBL" id="CR522870">
    <property type="protein sequence ID" value="CAG35683.1"/>
    <property type="molecule type" value="Genomic_DNA"/>
</dbReference>
<dbReference type="InterPro" id="IPR003661">
    <property type="entry name" value="HisK_dim/P_dom"/>
</dbReference>
<reference evidence="12" key="1">
    <citation type="journal article" date="2004" name="Environ. Microbiol.">
        <title>The genome of Desulfotalea psychrophila, a sulfate-reducing bacterium from permanently cold Arctic sediments.</title>
        <authorList>
            <person name="Rabus R."/>
            <person name="Ruepp A."/>
            <person name="Frickey T."/>
            <person name="Rattei T."/>
            <person name="Fartmann B."/>
            <person name="Stark M."/>
            <person name="Bauer M."/>
            <person name="Zibat A."/>
            <person name="Lombardot T."/>
            <person name="Becker I."/>
            <person name="Amann J."/>
            <person name="Gellner K."/>
            <person name="Teeling H."/>
            <person name="Leuschner W.D."/>
            <person name="Gloeckner F.-O."/>
            <person name="Lupas A.N."/>
            <person name="Amann R."/>
            <person name="Klenk H.-P."/>
        </authorList>
    </citation>
    <scope>NUCLEOTIDE SEQUENCE [LARGE SCALE GENOMIC DNA]</scope>
    <source>
        <strain evidence="12">DSM 12343 / LSv54</strain>
    </source>
</reference>
<keyword evidence="9" id="KW-0175">Coiled coil</keyword>
<evidence type="ECO:0000256" key="6">
    <source>
        <dbReference type="ARBA" id="ARBA00022777"/>
    </source>
</evidence>
<dbReference type="Pfam" id="PF08448">
    <property type="entry name" value="PAS_4"/>
    <property type="match status" value="1"/>
</dbReference>
<evidence type="ECO:0000313" key="11">
    <source>
        <dbReference type="EMBL" id="CAG35683.1"/>
    </source>
</evidence>
<feature type="domain" description="Histidine kinase" evidence="10">
    <location>
        <begin position="185"/>
        <end position="405"/>
    </location>
</feature>
<dbReference type="Pfam" id="PF00512">
    <property type="entry name" value="HisKA"/>
    <property type="match status" value="1"/>
</dbReference>
<evidence type="ECO:0000256" key="7">
    <source>
        <dbReference type="ARBA" id="ARBA00022840"/>
    </source>
</evidence>
<dbReference type="SUPFAM" id="SSF55874">
    <property type="entry name" value="ATPase domain of HSP90 chaperone/DNA topoisomerase II/histidine kinase"/>
    <property type="match status" value="1"/>
</dbReference>
<dbReference type="EC" id="2.7.13.3" evidence="2"/>
<dbReference type="GO" id="GO:0000155">
    <property type="term" value="F:phosphorelay sensor kinase activity"/>
    <property type="evidence" value="ECO:0007669"/>
    <property type="project" value="InterPro"/>
</dbReference>
<dbReference type="Gene3D" id="3.30.450.20">
    <property type="entry name" value="PAS domain"/>
    <property type="match status" value="1"/>
</dbReference>
<feature type="coiled-coil region" evidence="9">
    <location>
        <begin position="30"/>
        <end position="57"/>
    </location>
</feature>
<gene>
    <name evidence="11" type="ordered locus">DP0954</name>
</gene>
<dbReference type="PANTHER" id="PTHR43065:SF46">
    <property type="entry name" value="C4-DICARBOXYLATE TRANSPORT SENSOR PROTEIN DCTB"/>
    <property type="match status" value="1"/>
</dbReference>
<keyword evidence="5" id="KW-0547">Nucleotide-binding</keyword>
<keyword evidence="6 11" id="KW-0418">Kinase</keyword>
<dbReference type="PRINTS" id="PR00344">
    <property type="entry name" value="BCTRLSENSOR"/>
</dbReference>
<dbReference type="eggNOG" id="COG4191">
    <property type="taxonomic scope" value="Bacteria"/>
</dbReference>
<dbReference type="InterPro" id="IPR036097">
    <property type="entry name" value="HisK_dim/P_sf"/>
</dbReference>
<dbReference type="KEGG" id="dps:DP0954"/>
<dbReference type="Pfam" id="PF02518">
    <property type="entry name" value="HATPase_c"/>
    <property type="match status" value="1"/>
</dbReference>
<evidence type="ECO:0000313" key="12">
    <source>
        <dbReference type="Proteomes" id="UP000000602"/>
    </source>
</evidence>
<name>Q6APP1_DESPS</name>
<comment type="catalytic activity">
    <reaction evidence="1">
        <text>ATP + protein L-histidine = ADP + protein N-phospho-L-histidine.</text>
        <dbReference type="EC" id="2.7.13.3"/>
    </reaction>
</comment>
<dbReference type="InterPro" id="IPR013656">
    <property type="entry name" value="PAS_4"/>
</dbReference>
<evidence type="ECO:0000256" key="1">
    <source>
        <dbReference type="ARBA" id="ARBA00000085"/>
    </source>
</evidence>
<dbReference type="SMART" id="SM00387">
    <property type="entry name" value="HATPase_c"/>
    <property type="match status" value="1"/>
</dbReference>
<evidence type="ECO:0000256" key="2">
    <source>
        <dbReference type="ARBA" id="ARBA00012438"/>
    </source>
</evidence>
<dbReference type="InterPro" id="IPR004358">
    <property type="entry name" value="Sig_transdc_His_kin-like_C"/>
</dbReference>
<organism evidence="11 12">
    <name type="scientific">Desulfotalea psychrophila (strain LSv54 / DSM 12343)</name>
    <dbReference type="NCBI Taxonomy" id="177439"/>
    <lineage>
        <taxon>Bacteria</taxon>
        <taxon>Pseudomonadati</taxon>
        <taxon>Thermodesulfobacteriota</taxon>
        <taxon>Desulfobulbia</taxon>
        <taxon>Desulfobulbales</taxon>
        <taxon>Desulfocapsaceae</taxon>
        <taxon>Desulfotalea</taxon>
    </lineage>
</organism>
<dbReference type="InterPro" id="IPR035965">
    <property type="entry name" value="PAS-like_dom_sf"/>
</dbReference>
<evidence type="ECO:0000256" key="8">
    <source>
        <dbReference type="ARBA" id="ARBA00023012"/>
    </source>
</evidence>
<keyword evidence="12" id="KW-1185">Reference proteome</keyword>
<proteinExistence type="predicted"/>
<keyword evidence="3" id="KW-0597">Phosphoprotein</keyword>
<dbReference type="SMART" id="SM00388">
    <property type="entry name" value="HisKA"/>
    <property type="match status" value="1"/>
</dbReference>
<evidence type="ECO:0000256" key="3">
    <source>
        <dbReference type="ARBA" id="ARBA00022553"/>
    </source>
</evidence>
<keyword evidence="4" id="KW-0808">Transferase</keyword>
<evidence type="ECO:0000256" key="9">
    <source>
        <dbReference type="SAM" id="Coils"/>
    </source>
</evidence>
<evidence type="ECO:0000259" key="10">
    <source>
        <dbReference type="PROSITE" id="PS50109"/>
    </source>
</evidence>
<accession>Q6APP1</accession>
<keyword evidence="8" id="KW-0902">Two-component regulatory system</keyword>
<dbReference type="InterPro" id="IPR005467">
    <property type="entry name" value="His_kinase_dom"/>
</dbReference>
<dbReference type="SUPFAM" id="SSF47384">
    <property type="entry name" value="Homodimeric domain of signal transducing histidine kinase"/>
    <property type="match status" value="1"/>
</dbReference>
<dbReference type="InterPro" id="IPR036890">
    <property type="entry name" value="HATPase_C_sf"/>
</dbReference>
<dbReference type="STRING" id="177439.DP0954"/>
<dbReference type="SUPFAM" id="SSF55785">
    <property type="entry name" value="PYP-like sensor domain (PAS domain)"/>
    <property type="match status" value="1"/>
</dbReference>
<evidence type="ECO:0000256" key="5">
    <source>
        <dbReference type="ARBA" id="ARBA00022741"/>
    </source>
</evidence>
<dbReference type="Gene3D" id="1.10.287.130">
    <property type="match status" value="1"/>
</dbReference>
<dbReference type="PANTHER" id="PTHR43065">
    <property type="entry name" value="SENSOR HISTIDINE KINASE"/>
    <property type="match status" value="1"/>
</dbReference>
<dbReference type="PROSITE" id="PS50109">
    <property type="entry name" value="HIS_KIN"/>
    <property type="match status" value="1"/>
</dbReference>
<evidence type="ECO:0000256" key="4">
    <source>
        <dbReference type="ARBA" id="ARBA00022679"/>
    </source>
</evidence>
<protein>
    <recommendedName>
        <fullName evidence="2">histidine kinase</fullName>
        <ecNumber evidence="2">2.7.13.3</ecNumber>
    </recommendedName>
</protein>
<dbReference type="Proteomes" id="UP000000602">
    <property type="component" value="Chromosome"/>
</dbReference>
<dbReference type="AlphaFoldDB" id="Q6APP1"/>
<dbReference type="InterPro" id="IPR003594">
    <property type="entry name" value="HATPase_dom"/>
</dbReference>
<dbReference type="HOGENOM" id="CLU_000445_114_39_7"/>